<keyword evidence="2" id="KW-1185">Reference proteome</keyword>
<name>E2BAS0_HARSA</name>
<protein>
    <submittedName>
        <fullName evidence="1">Uncharacterized protein</fullName>
    </submittedName>
</protein>
<proteinExistence type="predicted"/>
<reference evidence="1 2" key="1">
    <citation type="journal article" date="2010" name="Science">
        <title>Genomic comparison of the ants Camponotus floridanus and Harpegnathos saltator.</title>
        <authorList>
            <person name="Bonasio R."/>
            <person name="Zhang G."/>
            <person name="Ye C."/>
            <person name="Mutti N.S."/>
            <person name="Fang X."/>
            <person name="Qin N."/>
            <person name="Donahue G."/>
            <person name="Yang P."/>
            <person name="Li Q."/>
            <person name="Li C."/>
            <person name="Zhang P."/>
            <person name="Huang Z."/>
            <person name="Berger S.L."/>
            <person name="Reinberg D."/>
            <person name="Wang J."/>
            <person name="Liebig J."/>
        </authorList>
    </citation>
    <scope>NUCLEOTIDE SEQUENCE [LARGE SCALE GENOMIC DNA]</scope>
    <source>
        <strain evidence="1 2">R22 G/1</strain>
    </source>
</reference>
<dbReference type="EMBL" id="GL446831">
    <property type="protein sequence ID" value="EFN87205.1"/>
    <property type="molecule type" value="Genomic_DNA"/>
</dbReference>
<evidence type="ECO:0000313" key="2">
    <source>
        <dbReference type="Proteomes" id="UP000008237"/>
    </source>
</evidence>
<dbReference type="AlphaFoldDB" id="E2BAS0"/>
<sequence length="81" mass="9233">MIHLTILADRKRNVADNTDQQCEQELVKLKLRLHACGELWQTAAVTNQETDACRSLPQPDLRLPPDWSPQHLPQLTACMES</sequence>
<dbReference type="InParanoid" id="E2BAS0"/>
<gene>
    <name evidence="1" type="ORF">EAI_12895</name>
</gene>
<accession>E2BAS0</accession>
<dbReference type="Proteomes" id="UP000008237">
    <property type="component" value="Unassembled WGS sequence"/>
</dbReference>
<evidence type="ECO:0000313" key="1">
    <source>
        <dbReference type="EMBL" id="EFN87205.1"/>
    </source>
</evidence>
<organism evidence="2">
    <name type="scientific">Harpegnathos saltator</name>
    <name type="common">Jerdon's jumping ant</name>
    <dbReference type="NCBI Taxonomy" id="610380"/>
    <lineage>
        <taxon>Eukaryota</taxon>
        <taxon>Metazoa</taxon>
        <taxon>Ecdysozoa</taxon>
        <taxon>Arthropoda</taxon>
        <taxon>Hexapoda</taxon>
        <taxon>Insecta</taxon>
        <taxon>Pterygota</taxon>
        <taxon>Neoptera</taxon>
        <taxon>Endopterygota</taxon>
        <taxon>Hymenoptera</taxon>
        <taxon>Apocrita</taxon>
        <taxon>Aculeata</taxon>
        <taxon>Formicoidea</taxon>
        <taxon>Formicidae</taxon>
        <taxon>Ponerinae</taxon>
        <taxon>Ponerini</taxon>
        <taxon>Harpegnathos</taxon>
    </lineage>
</organism>